<organism evidence="2 3">
    <name type="scientific">Candidatus Schekmanbacteria bacterium RBG_13_48_7</name>
    <dbReference type="NCBI Taxonomy" id="1817878"/>
    <lineage>
        <taxon>Bacteria</taxon>
        <taxon>Candidatus Schekmaniibacteriota</taxon>
    </lineage>
</organism>
<keyword evidence="1" id="KW-0812">Transmembrane</keyword>
<proteinExistence type="predicted"/>
<accession>A0A1F7RYE2</accession>
<evidence type="ECO:0000313" key="2">
    <source>
        <dbReference type="EMBL" id="OGL45877.1"/>
    </source>
</evidence>
<protein>
    <submittedName>
        <fullName evidence="2">Uncharacterized protein</fullName>
    </submittedName>
</protein>
<feature type="transmembrane region" description="Helical" evidence="1">
    <location>
        <begin position="15"/>
        <end position="35"/>
    </location>
</feature>
<gene>
    <name evidence="2" type="ORF">A2161_16480</name>
</gene>
<sequence>MRNFFIKPFRNENGFILAAVVAISVLAFFLLMFSITRGLNEEKRALMFYQYHKIRNLSESGLEYAIWKLKLSGHRFTGQEEIRMDDSIIHIWIEDALQVPGKKEILVSVANISKPDRLQKSLIASVFVSNARTPEITFDYVQMLDTADPVKVFGNVVRIDKRGEKHADQKKAASRRASYKPVFSSGFAEKFRIFLGTILFILVVFWIILTLKGRWSA</sequence>
<feature type="transmembrane region" description="Helical" evidence="1">
    <location>
        <begin position="193"/>
        <end position="211"/>
    </location>
</feature>
<evidence type="ECO:0000256" key="1">
    <source>
        <dbReference type="SAM" id="Phobius"/>
    </source>
</evidence>
<keyword evidence="1" id="KW-1133">Transmembrane helix</keyword>
<name>A0A1F7RYE2_9BACT</name>
<dbReference type="Proteomes" id="UP000179266">
    <property type="component" value="Unassembled WGS sequence"/>
</dbReference>
<evidence type="ECO:0000313" key="3">
    <source>
        <dbReference type="Proteomes" id="UP000179266"/>
    </source>
</evidence>
<reference evidence="2 3" key="1">
    <citation type="journal article" date="2016" name="Nat. Commun.">
        <title>Thousands of microbial genomes shed light on interconnected biogeochemical processes in an aquifer system.</title>
        <authorList>
            <person name="Anantharaman K."/>
            <person name="Brown C.T."/>
            <person name="Hug L.A."/>
            <person name="Sharon I."/>
            <person name="Castelle C.J."/>
            <person name="Probst A.J."/>
            <person name="Thomas B.C."/>
            <person name="Singh A."/>
            <person name="Wilkins M.J."/>
            <person name="Karaoz U."/>
            <person name="Brodie E.L."/>
            <person name="Williams K.H."/>
            <person name="Hubbard S.S."/>
            <person name="Banfield J.F."/>
        </authorList>
    </citation>
    <scope>NUCLEOTIDE SEQUENCE [LARGE SCALE GENOMIC DNA]</scope>
</reference>
<dbReference type="EMBL" id="MGDD01000157">
    <property type="protein sequence ID" value="OGL45877.1"/>
    <property type="molecule type" value="Genomic_DNA"/>
</dbReference>
<dbReference type="AlphaFoldDB" id="A0A1F7RYE2"/>
<comment type="caution">
    <text evidence="2">The sequence shown here is derived from an EMBL/GenBank/DDBJ whole genome shotgun (WGS) entry which is preliminary data.</text>
</comment>
<keyword evidence="1" id="KW-0472">Membrane</keyword>